<keyword evidence="4 7" id="KW-1133">Transmembrane helix</keyword>
<evidence type="ECO:0000313" key="9">
    <source>
        <dbReference type="EMBL" id="CAI8027196.1"/>
    </source>
</evidence>
<feature type="transmembrane region" description="Helical" evidence="7">
    <location>
        <begin position="73"/>
        <end position="91"/>
    </location>
</feature>
<feature type="transmembrane region" description="Helical" evidence="7">
    <location>
        <begin position="103"/>
        <end position="123"/>
    </location>
</feature>
<proteinExistence type="predicted"/>
<dbReference type="EMBL" id="CASHTH010002263">
    <property type="protein sequence ID" value="CAI8027196.1"/>
    <property type="molecule type" value="Genomic_DNA"/>
</dbReference>
<feature type="transmembrane region" description="Helical" evidence="7">
    <location>
        <begin position="129"/>
        <end position="151"/>
    </location>
</feature>
<keyword evidence="5 7" id="KW-0472">Membrane</keyword>
<dbReference type="InterPro" id="IPR020846">
    <property type="entry name" value="MFS_dom"/>
</dbReference>
<feature type="transmembrane region" description="Helical" evidence="7">
    <location>
        <begin position="29"/>
        <end position="53"/>
    </location>
</feature>
<dbReference type="InterPro" id="IPR052983">
    <property type="entry name" value="MFS_Riboflavin_Transporter"/>
</dbReference>
<sequence>MSFKRLCSAAYSRAESVFRWPDRLRFLRGYFAIAGGCIVHLTLGTVYTFGNLAPYIVSYIRQRSHPAELQPGTAAWIYALALGGQGFSMFFGGLMEKRIGPRLSTLIGCGIMSLGVLLTYVAVQVSFWLVLFTYGVLFGLGVGIAYVGPLACAMRWMPRWKGVMAGLVLAGFGLGALVFTPVQTVFINPRNRRAEDGIFQDADVLDRVPSVFLLLGGIYIVLQIVGSLLIVNPPEPDTEEVLTPQESNDEQESIASRAEKFFSRRNSDSSAGDSRENFPASQNLDYSPEPELGSPSGDERETNEESRLVPTDLNLQQDVDKKKGERKRRRFSPHQENMRVFSKSKEPDLESSIGSTASLRSSTSSQNVTFDSKPLQMLKKLNFYFLWIMMLMAGFAVVFTATLYKFFGLSFINDDHFLAIVGSAASICNCAGRIVWGLIADKVSYKFSLVLQSGIMSIFLLTFYATSAVGKSTYFIWVCVIFFCIGGVFSVFPTAIARSFGSKYMSVNYGLLFTSQIFSGVVAALLFTTVQHVLGWMGMIFLVSGVCLIGFVFTLLFQPKRYVILDLGGI</sequence>
<dbReference type="GO" id="GO:0022857">
    <property type="term" value="F:transmembrane transporter activity"/>
    <property type="evidence" value="ECO:0007669"/>
    <property type="project" value="InterPro"/>
</dbReference>
<dbReference type="InterPro" id="IPR011701">
    <property type="entry name" value="MFS"/>
</dbReference>
<evidence type="ECO:0000256" key="6">
    <source>
        <dbReference type="SAM" id="MobiDB-lite"/>
    </source>
</evidence>
<organism evidence="9 10">
    <name type="scientific">Geodia barretti</name>
    <name type="common">Barrett's horny sponge</name>
    <dbReference type="NCBI Taxonomy" id="519541"/>
    <lineage>
        <taxon>Eukaryota</taxon>
        <taxon>Metazoa</taxon>
        <taxon>Porifera</taxon>
        <taxon>Demospongiae</taxon>
        <taxon>Heteroscleromorpha</taxon>
        <taxon>Tetractinellida</taxon>
        <taxon>Astrophorina</taxon>
        <taxon>Geodiidae</taxon>
        <taxon>Geodia</taxon>
    </lineage>
</organism>
<evidence type="ECO:0000256" key="5">
    <source>
        <dbReference type="ARBA" id="ARBA00023136"/>
    </source>
</evidence>
<evidence type="ECO:0000259" key="8">
    <source>
        <dbReference type="PROSITE" id="PS50850"/>
    </source>
</evidence>
<dbReference type="PANTHER" id="PTHR43385">
    <property type="entry name" value="RIBOFLAVIN TRANSPORTER RIBJ"/>
    <property type="match status" value="1"/>
</dbReference>
<feature type="transmembrane region" description="Helical" evidence="7">
    <location>
        <begin position="383"/>
        <end position="404"/>
    </location>
</feature>
<feature type="transmembrane region" description="Helical" evidence="7">
    <location>
        <begin position="211"/>
        <end position="231"/>
    </location>
</feature>
<keyword evidence="2" id="KW-0813">Transport</keyword>
<dbReference type="InterPro" id="IPR036259">
    <property type="entry name" value="MFS_trans_sf"/>
</dbReference>
<feature type="compositionally biased region" description="Basic and acidic residues" evidence="6">
    <location>
        <begin position="297"/>
        <end position="307"/>
    </location>
</feature>
<evidence type="ECO:0000256" key="1">
    <source>
        <dbReference type="ARBA" id="ARBA00004141"/>
    </source>
</evidence>
<feature type="domain" description="Major facilitator superfamily (MFS) profile" evidence="8">
    <location>
        <begin position="28"/>
        <end position="562"/>
    </location>
</feature>
<protein>
    <submittedName>
        <fullName evidence="9">Oxalate:formate antiporter</fullName>
    </submittedName>
</protein>
<comment type="subcellular location">
    <subcellularLocation>
        <location evidence="1">Membrane</location>
        <topology evidence="1">Multi-pass membrane protein</topology>
    </subcellularLocation>
</comment>
<feature type="transmembrane region" description="Helical" evidence="7">
    <location>
        <begin position="416"/>
        <end position="436"/>
    </location>
</feature>
<feature type="transmembrane region" description="Helical" evidence="7">
    <location>
        <begin position="163"/>
        <end position="182"/>
    </location>
</feature>
<keyword evidence="10" id="KW-1185">Reference proteome</keyword>
<evidence type="ECO:0000256" key="4">
    <source>
        <dbReference type="ARBA" id="ARBA00022989"/>
    </source>
</evidence>
<dbReference type="PANTHER" id="PTHR43385:SF1">
    <property type="entry name" value="RIBOFLAVIN TRANSPORTER RIBJ"/>
    <property type="match status" value="1"/>
</dbReference>
<dbReference type="Pfam" id="PF07690">
    <property type="entry name" value="MFS_1"/>
    <property type="match status" value="1"/>
</dbReference>
<evidence type="ECO:0000256" key="2">
    <source>
        <dbReference type="ARBA" id="ARBA00022448"/>
    </source>
</evidence>
<accession>A0AA35SEJ9</accession>
<dbReference type="AlphaFoldDB" id="A0AA35SEJ9"/>
<feature type="transmembrane region" description="Helical" evidence="7">
    <location>
        <begin position="474"/>
        <end position="497"/>
    </location>
</feature>
<feature type="transmembrane region" description="Helical" evidence="7">
    <location>
        <begin position="448"/>
        <end position="468"/>
    </location>
</feature>
<gene>
    <name evidence="9" type="ORF">GBAR_LOCUS15569</name>
</gene>
<comment type="caution">
    <text evidence="9">The sequence shown here is derived from an EMBL/GenBank/DDBJ whole genome shotgun (WGS) entry which is preliminary data.</text>
</comment>
<feature type="transmembrane region" description="Helical" evidence="7">
    <location>
        <begin position="533"/>
        <end position="557"/>
    </location>
</feature>
<feature type="transmembrane region" description="Helical" evidence="7">
    <location>
        <begin position="509"/>
        <end position="527"/>
    </location>
</feature>
<keyword evidence="3 7" id="KW-0812">Transmembrane</keyword>
<evidence type="ECO:0000256" key="3">
    <source>
        <dbReference type="ARBA" id="ARBA00022692"/>
    </source>
</evidence>
<dbReference type="CDD" id="cd17353">
    <property type="entry name" value="MFS_OFA_like"/>
    <property type="match status" value="1"/>
</dbReference>
<dbReference type="PROSITE" id="PS50850">
    <property type="entry name" value="MFS"/>
    <property type="match status" value="1"/>
</dbReference>
<dbReference type="Gene3D" id="1.20.1250.20">
    <property type="entry name" value="MFS general substrate transporter like domains"/>
    <property type="match status" value="2"/>
</dbReference>
<name>A0AA35SEJ9_GEOBA</name>
<dbReference type="SUPFAM" id="SSF103473">
    <property type="entry name" value="MFS general substrate transporter"/>
    <property type="match status" value="1"/>
</dbReference>
<reference evidence="9" key="1">
    <citation type="submission" date="2023-03" db="EMBL/GenBank/DDBJ databases">
        <authorList>
            <person name="Steffen K."/>
            <person name="Cardenas P."/>
        </authorList>
    </citation>
    <scope>NUCLEOTIDE SEQUENCE</scope>
</reference>
<evidence type="ECO:0000313" key="10">
    <source>
        <dbReference type="Proteomes" id="UP001174909"/>
    </source>
</evidence>
<dbReference type="GO" id="GO:0016020">
    <property type="term" value="C:membrane"/>
    <property type="evidence" value="ECO:0007669"/>
    <property type="project" value="UniProtKB-SubCell"/>
</dbReference>
<feature type="region of interest" description="Disordered" evidence="6">
    <location>
        <begin position="263"/>
        <end position="359"/>
    </location>
</feature>
<dbReference type="Proteomes" id="UP001174909">
    <property type="component" value="Unassembled WGS sequence"/>
</dbReference>
<evidence type="ECO:0000256" key="7">
    <source>
        <dbReference type="SAM" id="Phobius"/>
    </source>
</evidence>